<feature type="compositionally biased region" description="Basic and acidic residues" evidence="1">
    <location>
        <begin position="32"/>
        <end position="41"/>
    </location>
</feature>
<comment type="caution">
    <text evidence="2">The sequence shown here is derived from an EMBL/GenBank/DDBJ whole genome shotgun (WGS) entry which is preliminary data.</text>
</comment>
<dbReference type="Proteomes" id="UP000541444">
    <property type="component" value="Unassembled WGS sequence"/>
</dbReference>
<feature type="region of interest" description="Disordered" evidence="1">
    <location>
        <begin position="1"/>
        <end position="41"/>
    </location>
</feature>
<dbReference type="EMBL" id="JACGCM010001119">
    <property type="protein sequence ID" value="KAF6161667.1"/>
    <property type="molecule type" value="Genomic_DNA"/>
</dbReference>
<feature type="region of interest" description="Disordered" evidence="1">
    <location>
        <begin position="71"/>
        <end position="117"/>
    </location>
</feature>
<reference evidence="2 3" key="1">
    <citation type="journal article" date="2020" name="IScience">
        <title>Genome Sequencing of the Endangered Kingdonia uniflora (Circaeasteraceae, Ranunculales) Reveals Potential Mechanisms of Evolutionary Specialization.</title>
        <authorList>
            <person name="Sun Y."/>
            <person name="Deng T."/>
            <person name="Zhang A."/>
            <person name="Moore M.J."/>
            <person name="Landis J.B."/>
            <person name="Lin N."/>
            <person name="Zhang H."/>
            <person name="Zhang X."/>
            <person name="Huang J."/>
            <person name="Zhang X."/>
            <person name="Sun H."/>
            <person name="Wang H."/>
        </authorList>
    </citation>
    <scope>NUCLEOTIDE SEQUENCE [LARGE SCALE GENOMIC DNA]</scope>
    <source>
        <strain evidence="2">TB1705</strain>
        <tissue evidence="2">Leaf</tissue>
    </source>
</reference>
<evidence type="ECO:0000313" key="2">
    <source>
        <dbReference type="EMBL" id="KAF6161667.1"/>
    </source>
</evidence>
<dbReference type="AlphaFoldDB" id="A0A7J7N3H5"/>
<name>A0A7J7N3H5_9MAGN</name>
<feature type="compositionally biased region" description="Basic residues" evidence="1">
    <location>
        <begin position="89"/>
        <end position="102"/>
    </location>
</feature>
<feature type="compositionally biased region" description="Low complexity" evidence="1">
    <location>
        <begin position="103"/>
        <end position="117"/>
    </location>
</feature>
<evidence type="ECO:0000256" key="1">
    <source>
        <dbReference type="SAM" id="MobiDB-lite"/>
    </source>
</evidence>
<protein>
    <submittedName>
        <fullName evidence="2">Uncharacterized protein</fullName>
    </submittedName>
</protein>
<feature type="compositionally biased region" description="Basic and acidic residues" evidence="1">
    <location>
        <begin position="77"/>
        <end position="88"/>
    </location>
</feature>
<sequence length="126" mass="14074">MSSNSLERETTASPADELFYRGCSDESSTEATKNETPERNVSKAKECLNKYIKVPRKNPFGQIQRERYVSQFQLPGSDKEKMIDDSGSHRKSFSGAIKRHSATKSSSSSTSNSSGSSFRVLIQWLL</sequence>
<keyword evidence="3" id="KW-1185">Reference proteome</keyword>
<accession>A0A7J7N3H5</accession>
<gene>
    <name evidence="2" type="ORF">GIB67_041775</name>
</gene>
<proteinExistence type="predicted"/>
<feature type="compositionally biased region" description="Basic and acidic residues" evidence="1">
    <location>
        <begin position="1"/>
        <end position="10"/>
    </location>
</feature>
<dbReference type="OrthoDB" id="1938320at2759"/>
<organism evidence="2 3">
    <name type="scientific">Kingdonia uniflora</name>
    <dbReference type="NCBI Taxonomy" id="39325"/>
    <lineage>
        <taxon>Eukaryota</taxon>
        <taxon>Viridiplantae</taxon>
        <taxon>Streptophyta</taxon>
        <taxon>Embryophyta</taxon>
        <taxon>Tracheophyta</taxon>
        <taxon>Spermatophyta</taxon>
        <taxon>Magnoliopsida</taxon>
        <taxon>Ranunculales</taxon>
        <taxon>Circaeasteraceae</taxon>
        <taxon>Kingdonia</taxon>
    </lineage>
</organism>
<evidence type="ECO:0000313" key="3">
    <source>
        <dbReference type="Proteomes" id="UP000541444"/>
    </source>
</evidence>